<reference evidence="16 17" key="1">
    <citation type="submission" date="2019-11" db="EMBL/GenBank/DDBJ databases">
        <title>Whole-genome sequence of a Rhodoblastus acidophilus DSM 142.</title>
        <authorList>
            <person name="Kyndt J.A."/>
            <person name="Meyer T.E."/>
        </authorList>
    </citation>
    <scope>NUCLEOTIDE SEQUENCE [LARGE SCALE GENOMIC DNA]</scope>
    <source>
        <strain evidence="16 17">DSM 142</strain>
    </source>
</reference>
<dbReference type="OrthoDB" id="9814580at2"/>
<evidence type="ECO:0000256" key="3">
    <source>
        <dbReference type="ARBA" id="ARBA00012584"/>
    </source>
</evidence>
<feature type="binding site" evidence="14">
    <location>
        <position position="183"/>
    </location>
    <ligand>
        <name>L-threonine</name>
        <dbReference type="ChEBI" id="CHEBI:57926"/>
    </ligand>
</feature>
<dbReference type="InterPro" id="IPR006070">
    <property type="entry name" value="Sua5-like_dom"/>
</dbReference>
<comment type="caution">
    <text evidence="16">The sequence shown here is derived from an EMBL/GenBank/DDBJ whole genome shotgun (WGS) entry which is preliminary data.</text>
</comment>
<dbReference type="RefSeq" id="WP_155446649.1">
    <property type="nucleotide sequence ID" value="NZ_JAOQNR010000013.1"/>
</dbReference>
<dbReference type="PANTHER" id="PTHR17490">
    <property type="entry name" value="SUA5"/>
    <property type="match status" value="1"/>
</dbReference>
<feature type="binding site" evidence="14">
    <location>
        <position position="123"/>
    </location>
    <ligand>
        <name>L-threonine</name>
        <dbReference type="ChEBI" id="CHEBI:57926"/>
    </ligand>
</feature>
<dbReference type="GO" id="GO:0005524">
    <property type="term" value="F:ATP binding"/>
    <property type="evidence" value="ECO:0007669"/>
    <property type="project" value="UniProtKB-UniRule"/>
</dbReference>
<evidence type="ECO:0000256" key="12">
    <source>
        <dbReference type="ARBA" id="ARBA00048366"/>
    </source>
</evidence>
<dbReference type="InterPro" id="IPR010923">
    <property type="entry name" value="T(6)A37_SUA5"/>
</dbReference>
<evidence type="ECO:0000256" key="5">
    <source>
        <dbReference type="ARBA" id="ARBA00022490"/>
    </source>
</evidence>
<feature type="binding site" evidence="14">
    <location>
        <position position="36"/>
    </location>
    <ligand>
        <name>L-threonine</name>
        <dbReference type="ChEBI" id="CHEBI:57926"/>
    </ligand>
</feature>
<evidence type="ECO:0000256" key="4">
    <source>
        <dbReference type="ARBA" id="ARBA00015492"/>
    </source>
</evidence>
<dbReference type="PIRSF" id="PIRSF004930">
    <property type="entry name" value="Tln_factor_SUA5"/>
    <property type="match status" value="1"/>
</dbReference>
<evidence type="ECO:0000256" key="9">
    <source>
        <dbReference type="ARBA" id="ARBA00022741"/>
    </source>
</evidence>
<evidence type="ECO:0000256" key="10">
    <source>
        <dbReference type="ARBA" id="ARBA00022840"/>
    </source>
</evidence>
<comment type="function">
    <text evidence="13">Required for the formation of a threonylcarbamoyl group on adenosine at position 37 (t(6)A37) in tRNAs that read codons beginning with adenine.</text>
</comment>
<feature type="domain" description="YrdC-like" evidence="15">
    <location>
        <begin position="14"/>
        <end position="201"/>
    </location>
</feature>
<evidence type="ECO:0000256" key="13">
    <source>
        <dbReference type="PIRNR" id="PIRNR004930"/>
    </source>
</evidence>
<dbReference type="GO" id="GO:0006450">
    <property type="term" value="P:regulation of translational fidelity"/>
    <property type="evidence" value="ECO:0007669"/>
    <property type="project" value="TreeGrafter"/>
</dbReference>
<dbReference type="EC" id="2.7.7.87" evidence="3 13"/>
<dbReference type="InterPro" id="IPR017945">
    <property type="entry name" value="DHBP_synth_RibB-like_a/b_dom"/>
</dbReference>
<feature type="binding site" evidence="14">
    <location>
        <position position="234"/>
    </location>
    <ligand>
        <name>ATP</name>
        <dbReference type="ChEBI" id="CHEBI:30616"/>
    </ligand>
</feature>
<evidence type="ECO:0000256" key="2">
    <source>
        <dbReference type="ARBA" id="ARBA00007663"/>
    </source>
</evidence>
<evidence type="ECO:0000256" key="8">
    <source>
        <dbReference type="ARBA" id="ARBA00022695"/>
    </source>
</evidence>
<evidence type="ECO:0000256" key="14">
    <source>
        <dbReference type="PIRSR" id="PIRSR004930-1"/>
    </source>
</evidence>
<protein>
    <recommendedName>
        <fullName evidence="4 13">Threonylcarbamoyl-AMP synthase</fullName>
        <shortName evidence="13">TC-AMP synthase</shortName>
        <ecNumber evidence="3 13">2.7.7.87</ecNumber>
    </recommendedName>
    <alternativeName>
        <fullName evidence="11 13">L-threonylcarbamoyladenylate synthase</fullName>
    </alternativeName>
</protein>
<accession>A0A6N8DQ28</accession>
<dbReference type="InterPro" id="IPR038385">
    <property type="entry name" value="Sua5/YwlC_C"/>
</dbReference>
<dbReference type="InterPro" id="IPR005145">
    <property type="entry name" value="Sua5_C"/>
</dbReference>
<feature type="binding site" evidence="14">
    <location>
        <position position="145"/>
    </location>
    <ligand>
        <name>ATP</name>
        <dbReference type="ChEBI" id="CHEBI:30616"/>
    </ligand>
</feature>
<evidence type="ECO:0000259" key="15">
    <source>
        <dbReference type="PROSITE" id="PS51163"/>
    </source>
</evidence>
<gene>
    <name evidence="16" type="ORF">GJ654_13265</name>
</gene>
<feature type="binding site" evidence="14">
    <location>
        <position position="153"/>
    </location>
    <ligand>
        <name>ATP</name>
        <dbReference type="ChEBI" id="CHEBI:30616"/>
    </ligand>
</feature>
<dbReference type="PANTHER" id="PTHR17490:SF16">
    <property type="entry name" value="THREONYLCARBAMOYL-AMP SYNTHASE"/>
    <property type="match status" value="1"/>
</dbReference>
<dbReference type="FunFam" id="3.90.870.10:FF:000009">
    <property type="entry name" value="Threonylcarbamoyl-AMP synthase, putative"/>
    <property type="match status" value="1"/>
</dbReference>
<evidence type="ECO:0000256" key="1">
    <source>
        <dbReference type="ARBA" id="ARBA00004496"/>
    </source>
</evidence>
<organism evidence="16 17">
    <name type="scientific">Rhodoblastus acidophilus</name>
    <name type="common">Rhodopseudomonas acidophila</name>
    <dbReference type="NCBI Taxonomy" id="1074"/>
    <lineage>
        <taxon>Bacteria</taxon>
        <taxon>Pseudomonadati</taxon>
        <taxon>Pseudomonadota</taxon>
        <taxon>Alphaproteobacteria</taxon>
        <taxon>Hyphomicrobiales</taxon>
        <taxon>Rhodoblastaceae</taxon>
        <taxon>Rhodoblastus</taxon>
    </lineage>
</organism>
<dbReference type="Proteomes" id="UP000439113">
    <property type="component" value="Unassembled WGS sequence"/>
</dbReference>
<evidence type="ECO:0000313" key="16">
    <source>
        <dbReference type="EMBL" id="MTV31956.1"/>
    </source>
</evidence>
<feature type="binding site" evidence="14">
    <location>
        <position position="68"/>
    </location>
    <ligand>
        <name>L-threonine</name>
        <dbReference type="ChEBI" id="CHEBI:57926"/>
    </ligand>
</feature>
<dbReference type="SUPFAM" id="SSF55821">
    <property type="entry name" value="YrdC/RibB"/>
    <property type="match status" value="1"/>
</dbReference>
<keyword evidence="8 13" id="KW-0548">Nucleotidyltransferase</keyword>
<comment type="similarity">
    <text evidence="2 13">Belongs to the SUA5 family.</text>
</comment>
<dbReference type="GO" id="GO:0008033">
    <property type="term" value="P:tRNA processing"/>
    <property type="evidence" value="ECO:0007669"/>
    <property type="project" value="UniProtKB-KW"/>
</dbReference>
<dbReference type="GO" id="GO:0005737">
    <property type="term" value="C:cytoplasm"/>
    <property type="evidence" value="ECO:0007669"/>
    <property type="project" value="UniProtKB-SubCell"/>
</dbReference>
<keyword evidence="6 13" id="KW-0808">Transferase</keyword>
<comment type="catalytic activity">
    <reaction evidence="12 13">
        <text>L-threonine + hydrogencarbonate + ATP = L-threonylcarbamoyladenylate + diphosphate + H2O</text>
        <dbReference type="Rhea" id="RHEA:36407"/>
        <dbReference type="ChEBI" id="CHEBI:15377"/>
        <dbReference type="ChEBI" id="CHEBI:17544"/>
        <dbReference type="ChEBI" id="CHEBI:30616"/>
        <dbReference type="ChEBI" id="CHEBI:33019"/>
        <dbReference type="ChEBI" id="CHEBI:57926"/>
        <dbReference type="ChEBI" id="CHEBI:73682"/>
        <dbReference type="EC" id="2.7.7.87"/>
    </reaction>
</comment>
<dbReference type="AlphaFoldDB" id="A0A6N8DQ28"/>
<dbReference type="EMBL" id="WNKS01000012">
    <property type="protein sequence ID" value="MTV31956.1"/>
    <property type="molecule type" value="Genomic_DNA"/>
</dbReference>
<dbReference type="Pfam" id="PF03481">
    <property type="entry name" value="Sua5_C"/>
    <property type="match status" value="1"/>
</dbReference>
<dbReference type="GO" id="GO:0061710">
    <property type="term" value="F:L-threonylcarbamoyladenylate synthase"/>
    <property type="evidence" value="ECO:0007669"/>
    <property type="project" value="UniProtKB-EC"/>
</dbReference>
<sequence>MIHARTTLRLQADAAGEAQAARILREGGLVAFPTETVYGLGADATNPRAVAGIYEAKGRPRFNPLIAHVASLEQARREGTFSPLAEKLAQKFWPGPLTLVVPLAETASVCDLARAGLPSIGLRMPAANIARDLIAAAGRPIAAPSANRSGHVSPATADHVLADLEDRIDAVLDGGACAVGVESTIVALLDDTPRLLRPGGVAREDIEVFLGMGLAGAEPGDSQPLAPGLLASHYAPGASVRLNARELEPGETGLDFAGQFAGAFDLSPSGDLEEAAANLFSALRTLDASGAMRIAVAPIPNQGLGEAINDRLARAAAPRP</sequence>
<dbReference type="PROSITE" id="PS51163">
    <property type="entry name" value="YRDC"/>
    <property type="match status" value="1"/>
</dbReference>
<comment type="subcellular location">
    <subcellularLocation>
        <location evidence="1 13">Cytoplasm</location>
    </subcellularLocation>
</comment>
<dbReference type="InterPro" id="IPR050156">
    <property type="entry name" value="TC-AMP_synthase_SUA5"/>
</dbReference>
<keyword evidence="5 13" id="KW-0963">Cytoplasm</keyword>
<dbReference type="Gene3D" id="3.90.870.10">
    <property type="entry name" value="DHBP synthase"/>
    <property type="match status" value="1"/>
</dbReference>
<dbReference type="Pfam" id="PF01300">
    <property type="entry name" value="Sua5_yciO_yrdC"/>
    <property type="match status" value="1"/>
</dbReference>
<proteinExistence type="inferred from homology"/>
<feature type="binding site" evidence="14">
    <location>
        <position position="63"/>
    </location>
    <ligand>
        <name>ATP</name>
        <dbReference type="ChEBI" id="CHEBI:30616"/>
    </ligand>
</feature>
<evidence type="ECO:0000313" key="17">
    <source>
        <dbReference type="Proteomes" id="UP000439113"/>
    </source>
</evidence>
<feature type="binding site" evidence="14">
    <location>
        <position position="59"/>
    </location>
    <ligand>
        <name>ATP</name>
        <dbReference type="ChEBI" id="CHEBI:30616"/>
    </ligand>
</feature>
<feature type="binding site" evidence="14">
    <location>
        <position position="143"/>
    </location>
    <ligand>
        <name>L-threonine</name>
        <dbReference type="ChEBI" id="CHEBI:57926"/>
    </ligand>
</feature>
<keyword evidence="9 13" id="KW-0547">Nucleotide-binding</keyword>
<dbReference type="GO" id="GO:0003725">
    <property type="term" value="F:double-stranded RNA binding"/>
    <property type="evidence" value="ECO:0007669"/>
    <property type="project" value="UniProtKB-UniRule"/>
</dbReference>
<feature type="binding site" evidence="14">
    <location>
        <position position="197"/>
    </location>
    <ligand>
        <name>ATP</name>
        <dbReference type="ChEBI" id="CHEBI:30616"/>
    </ligand>
</feature>
<keyword evidence="7 13" id="KW-0819">tRNA processing</keyword>
<dbReference type="GO" id="GO:0000049">
    <property type="term" value="F:tRNA binding"/>
    <property type="evidence" value="ECO:0007669"/>
    <property type="project" value="TreeGrafter"/>
</dbReference>
<evidence type="ECO:0000256" key="6">
    <source>
        <dbReference type="ARBA" id="ARBA00022679"/>
    </source>
</evidence>
<name>A0A6N8DQ28_RHOAC</name>
<dbReference type="Gene3D" id="3.40.50.11030">
    <property type="entry name" value="Threonylcarbamoyl-AMP synthase, C-terminal domain"/>
    <property type="match status" value="1"/>
</dbReference>
<evidence type="ECO:0000256" key="7">
    <source>
        <dbReference type="ARBA" id="ARBA00022694"/>
    </source>
</evidence>
<evidence type="ECO:0000256" key="11">
    <source>
        <dbReference type="ARBA" id="ARBA00029774"/>
    </source>
</evidence>
<keyword evidence="10 13" id="KW-0067">ATP-binding</keyword>
<dbReference type="NCBIfam" id="TIGR00057">
    <property type="entry name" value="L-threonylcarbamoyladenylate synthase"/>
    <property type="match status" value="1"/>
</dbReference>